<accession>A0A8S1DXM1</accession>
<organism evidence="1 2">
    <name type="scientific">Cloeon dipterum</name>
    <dbReference type="NCBI Taxonomy" id="197152"/>
    <lineage>
        <taxon>Eukaryota</taxon>
        <taxon>Metazoa</taxon>
        <taxon>Ecdysozoa</taxon>
        <taxon>Arthropoda</taxon>
        <taxon>Hexapoda</taxon>
        <taxon>Insecta</taxon>
        <taxon>Pterygota</taxon>
        <taxon>Palaeoptera</taxon>
        <taxon>Ephemeroptera</taxon>
        <taxon>Pisciforma</taxon>
        <taxon>Baetidae</taxon>
        <taxon>Cloeon</taxon>
    </lineage>
</organism>
<proteinExistence type="predicted"/>
<dbReference type="EMBL" id="CADEPI010000414">
    <property type="protein sequence ID" value="CAB3385438.1"/>
    <property type="molecule type" value="Genomic_DNA"/>
</dbReference>
<name>A0A8S1DXM1_9INSE</name>
<keyword evidence="2" id="KW-1185">Reference proteome</keyword>
<dbReference type="Proteomes" id="UP000494165">
    <property type="component" value="Unassembled WGS sequence"/>
</dbReference>
<evidence type="ECO:0000313" key="2">
    <source>
        <dbReference type="Proteomes" id="UP000494165"/>
    </source>
</evidence>
<comment type="caution">
    <text evidence="1">The sequence shown here is derived from an EMBL/GenBank/DDBJ whole genome shotgun (WGS) entry which is preliminary data.</text>
</comment>
<evidence type="ECO:0000313" key="1">
    <source>
        <dbReference type="EMBL" id="CAB3385438.1"/>
    </source>
</evidence>
<dbReference type="AlphaFoldDB" id="A0A8S1DXM1"/>
<gene>
    <name evidence="1" type="ORF">CLODIP_2_CD01292</name>
</gene>
<dbReference type="InterPro" id="IPR032675">
    <property type="entry name" value="LRR_dom_sf"/>
</dbReference>
<sequence>MAERTIKEILSRCECTVLERAQFLIMEQRCLEMLLAKYKAIRVTPASDRIFLELKTFKCKHPNGDESVFHTVILPTCFIMYHQVLSPHLDSVDLTGPISFCHPDERFQIFKSLLKDIFKVTHATIGKVLLFRHLDIDLLFHHRIYFCDMIHLSMLFKMPRLRELRIELFACKLNDLMDLIYCCRSSLVFVSVNLDLDDNVSLPPACELQEKLVNLRLFLFCSPSKTGNEQLRELCVRNLPKLQVVREFASEFCNGEGLPLPDPEELKYQDEPASNLLHLIVDLDTNLPEAEEIHLRFPHVTHLKVLQNDVFSSEEVDLQTIDFLLNFSKVEHLDLRLSRPSTFNRILERLFGTYESRIKTLSVVSLSPMIKTCSISHIFQQFPNLEKLNFVSYRMDYDLSRPPINHLTELELLVTHISKDRSDLLSFILRPPTLERVKLIGQTENVEDVENVIRSIRDANGILRNLKSLVIDMNCASIGHVKKANFESYVELMYCAEKCLKDQNLENIQFFMNKLDEYSTLVRCHTGTCDGRKIRSRVFFFGANRAWLFWFIDTDLISFLDQYLID</sequence>
<dbReference type="Gene3D" id="3.80.10.10">
    <property type="entry name" value="Ribonuclease Inhibitor"/>
    <property type="match status" value="1"/>
</dbReference>
<dbReference type="OrthoDB" id="10036956at2759"/>
<protein>
    <submittedName>
        <fullName evidence="1">Uncharacterized protein</fullName>
    </submittedName>
</protein>
<reference evidence="1 2" key="1">
    <citation type="submission" date="2020-04" db="EMBL/GenBank/DDBJ databases">
        <authorList>
            <person name="Alioto T."/>
            <person name="Alioto T."/>
            <person name="Gomez Garrido J."/>
        </authorList>
    </citation>
    <scope>NUCLEOTIDE SEQUENCE [LARGE SCALE GENOMIC DNA]</scope>
</reference>